<dbReference type="EMBL" id="WITC01000036">
    <property type="protein sequence ID" value="MQX15058.1"/>
    <property type="molecule type" value="Genomic_DNA"/>
</dbReference>
<comment type="caution">
    <text evidence="1">The sequence shown here is derived from an EMBL/GenBank/DDBJ whole genome shotgun (WGS) entry which is preliminary data.</text>
</comment>
<evidence type="ECO:0000313" key="1">
    <source>
        <dbReference type="EMBL" id="MQX15058.1"/>
    </source>
</evidence>
<protein>
    <submittedName>
        <fullName evidence="1">Uncharacterized protein</fullName>
    </submittedName>
</protein>
<dbReference type="AlphaFoldDB" id="A0A6N7LCU5"/>
<accession>A0A6N7LCU5</accession>
<dbReference type="Proteomes" id="UP000439983">
    <property type="component" value="Unassembled WGS sequence"/>
</dbReference>
<reference evidence="1 2" key="1">
    <citation type="journal article" date="2013" name="Genome Biol.">
        <title>Comparative genomics of the core and accessory genomes of 48 Sinorhizobium strains comprising five genospecies.</title>
        <authorList>
            <person name="Sugawara M."/>
            <person name="Epstein B."/>
            <person name="Badgley B.D."/>
            <person name="Unno T."/>
            <person name="Xu L."/>
            <person name="Reese J."/>
            <person name="Gyaneshwar P."/>
            <person name="Denny R."/>
            <person name="Mudge J."/>
            <person name="Bharti A.K."/>
            <person name="Farmer A.D."/>
            <person name="May G.D."/>
            <person name="Woodward J.E."/>
            <person name="Medigue C."/>
            <person name="Vallenet D."/>
            <person name="Lajus A."/>
            <person name="Rouy Z."/>
            <person name="Martinez-Vaz B."/>
            <person name="Tiffin P."/>
            <person name="Young N.D."/>
            <person name="Sadowsky M.J."/>
        </authorList>
    </citation>
    <scope>NUCLEOTIDE SEQUENCE [LARGE SCALE GENOMIC DNA]</scope>
    <source>
        <strain evidence="1 2">USDA4894</strain>
    </source>
</reference>
<keyword evidence="2" id="KW-1185">Reference proteome</keyword>
<sequence>MMDTSSARYDLADAARSALFRLAAEYNQRAAGRIIHVLQRRQASGVFGGDYDHKSLWDELCHDAQNGPHFDDDPWGGMLDALLQKEVKRLTAAEFDALWLAALPDVGDLRTASRDVGVIKEEFRAALLQRAGERNLERFEVW</sequence>
<dbReference type="OrthoDB" id="7609399at2"/>
<gene>
    <name evidence="1" type="ORF">GHK62_09870</name>
</gene>
<evidence type="ECO:0000313" key="2">
    <source>
        <dbReference type="Proteomes" id="UP000439983"/>
    </source>
</evidence>
<proteinExistence type="predicted"/>
<organism evidence="1 2">
    <name type="scientific">Sinorhizobium terangae</name>
    <dbReference type="NCBI Taxonomy" id="110322"/>
    <lineage>
        <taxon>Bacteria</taxon>
        <taxon>Pseudomonadati</taxon>
        <taxon>Pseudomonadota</taxon>
        <taxon>Alphaproteobacteria</taxon>
        <taxon>Hyphomicrobiales</taxon>
        <taxon>Rhizobiaceae</taxon>
        <taxon>Sinorhizobium/Ensifer group</taxon>
        <taxon>Sinorhizobium</taxon>
    </lineage>
</organism>
<name>A0A6N7LCU5_SINTE</name>
<dbReference type="RefSeq" id="WP_153438530.1">
    <property type="nucleotide sequence ID" value="NZ_JBHUJK010000002.1"/>
</dbReference>